<dbReference type="AlphaFoldDB" id="A0A7X1X1U2"/>
<organism evidence="1 2">
    <name type="scientific">Pseudomonas helleri</name>
    <dbReference type="NCBI Taxonomy" id="1608996"/>
    <lineage>
        <taxon>Bacteria</taxon>
        <taxon>Pseudomonadati</taxon>
        <taxon>Pseudomonadota</taxon>
        <taxon>Gammaproteobacteria</taxon>
        <taxon>Pseudomonadales</taxon>
        <taxon>Pseudomonadaceae</taxon>
        <taxon>Pseudomonas</taxon>
    </lineage>
</organism>
<feature type="non-terminal residue" evidence="1">
    <location>
        <position position="124"/>
    </location>
</feature>
<protein>
    <submittedName>
        <fullName evidence="1">RHS repeat protein</fullName>
    </submittedName>
</protein>
<name>A0A7X1X1U2_9PSED</name>
<dbReference type="Proteomes" id="UP000447574">
    <property type="component" value="Unassembled WGS sequence"/>
</dbReference>
<proteinExistence type="predicted"/>
<evidence type="ECO:0000313" key="2">
    <source>
        <dbReference type="Proteomes" id="UP000447574"/>
    </source>
</evidence>
<accession>A0A7X1X1U2</accession>
<reference evidence="1 2" key="1">
    <citation type="submission" date="2019-10" db="EMBL/GenBank/DDBJ databases">
        <title>Evaluation of single-gene subtyping targets for Pseudomonas.</title>
        <authorList>
            <person name="Reichler S.J."/>
            <person name="Orsi R.H."/>
            <person name="Wiedmann M."/>
            <person name="Martin N.H."/>
            <person name="Murphy S.I."/>
        </authorList>
    </citation>
    <scope>NUCLEOTIDE SEQUENCE [LARGE SCALE GENOMIC DNA]</scope>
    <source>
        <strain evidence="1 2">FSL R10-2932</strain>
    </source>
</reference>
<comment type="caution">
    <text evidence="1">The sequence shown here is derived from an EMBL/GenBank/DDBJ whole genome shotgun (WGS) entry which is preliminary data.</text>
</comment>
<dbReference type="Gene3D" id="2.180.10.10">
    <property type="entry name" value="RHS repeat-associated core"/>
    <property type="match status" value="1"/>
</dbReference>
<dbReference type="EMBL" id="WIWF01000196">
    <property type="protein sequence ID" value="MQT77838.1"/>
    <property type="molecule type" value="Genomic_DNA"/>
</dbReference>
<sequence length="124" mass="14242">MTTLKIGLHQYTPCLLVTDPRGLVVRSIAYHRQEVEEPIAERVQRQVFNAKGHLCQQWDPRLCELSDLANQSMRYSLSGQVLLTTSVDAGWRLACHDAAGQLRDSWDGRDTHRCFTYDELMRPV</sequence>
<gene>
    <name evidence="1" type="ORF">GHO37_26700</name>
</gene>
<evidence type="ECO:0000313" key="1">
    <source>
        <dbReference type="EMBL" id="MQT77838.1"/>
    </source>
</evidence>